<evidence type="ECO:0000256" key="2">
    <source>
        <dbReference type="ARBA" id="ARBA00022980"/>
    </source>
</evidence>
<evidence type="ECO:0000313" key="7">
    <source>
        <dbReference type="EMBL" id="KAF6057655.1"/>
    </source>
</evidence>
<feature type="domain" description="Large ribosomal subunit protein uL30-like ferredoxin-like fold" evidence="6">
    <location>
        <begin position="9"/>
        <end position="59"/>
    </location>
</feature>
<comment type="caution">
    <text evidence="7">The sequence shown here is derived from an EMBL/GenBank/DDBJ whole genome shotgun (WGS) entry which is preliminary data.</text>
</comment>
<dbReference type="InterPro" id="IPR018038">
    <property type="entry name" value="Ribosomal_uL30_CS"/>
</dbReference>
<dbReference type="PANTHER" id="PTHR15892">
    <property type="entry name" value="MITOCHONDRIAL RIBOSOMAL PROTEIN L30"/>
    <property type="match status" value="1"/>
</dbReference>
<keyword evidence="2 5" id="KW-0689">Ribosomal protein</keyword>
<dbReference type="Gene3D" id="3.30.1390.20">
    <property type="entry name" value="Ribosomal protein L30, ferredoxin-like fold domain"/>
    <property type="match status" value="1"/>
</dbReference>
<dbReference type="PANTHER" id="PTHR15892:SF2">
    <property type="entry name" value="LARGE RIBOSOMAL SUBUNIT PROTEIN UL30M"/>
    <property type="match status" value="1"/>
</dbReference>
<dbReference type="Pfam" id="PF00327">
    <property type="entry name" value="Ribosomal_L30"/>
    <property type="match status" value="1"/>
</dbReference>
<evidence type="ECO:0000256" key="1">
    <source>
        <dbReference type="ARBA" id="ARBA00007594"/>
    </source>
</evidence>
<dbReference type="InterPro" id="IPR036919">
    <property type="entry name" value="Ribo_uL30_ferredoxin-like_sf"/>
</dbReference>
<dbReference type="GO" id="GO:0015934">
    <property type="term" value="C:large ribosomal subunit"/>
    <property type="evidence" value="ECO:0007669"/>
    <property type="project" value="InterPro"/>
</dbReference>
<dbReference type="NCBIfam" id="TIGR01308">
    <property type="entry name" value="rpmD_bact"/>
    <property type="match status" value="1"/>
</dbReference>
<comment type="similarity">
    <text evidence="1 5">Belongs to the universal ribosomal protein uL30 family.</text>
</comment>
<protein>
    <recommendedName>
        <fullName evidence="4">Large ribosomal subunit protein uL30m</fullName>
    </recommendedName>
</protein>
<dbReference type="GO" id="GO:0003735">
    <property type="term" value="F:structural constituent of ribosome"/>
    <property type="evidence" value="ECO:0007669"/>
    <property type="project" value="InterPro"/>
</dbReference>
<evidence type="ECO:0000256" key="5">
    <source>
        <dbReference type="RuleBase" id="RU003734"/>
    </source>
</evidence>
<evidence type="ECO:0000256" key="3">
    <source>
        <dbReference type="ARBA" id="ARBA00023274"/>
    </source>
</evidence>
<reference evidence="7" key="1">
    <citation type="submission" date="2020-03" db="EMBL/GenBank/DDBJ databases">
        <title>FDA dAtabase for Regulatory Grade micrObial Sequences (FDA-ARGOS): Supporting development and validation of Infectious Disease Dx tests.</title>
        <authorList>
            <person name="Campos J."/>
            <person name="Goldberg B."/>
            <person name="Tallon L."/>
            <person name="Sadzewicz L."/>
            <person name="Vavikolanu K."/>
            <person name="Mehta A."/>
            <person name="Aluvathingal J."/>
            <person name="Nadendla S."/>
            <person name="Nandy P."/>
            <person name="Geyer C."/>
            <person name="Yan Y."/>
            <person name="Sichtig H."/>
        </authorList>
    </citation>
    <scope>NUCLEOTIDE SEQUENCE [LARGE SCALE GENOMIC DNA]</scope>
    <source>
        <strain evidence="7">FDAARGOS_652</strain>
    </source>
</reference>
<evidence type="ECO:0000313" key="8">
    <source>
        <dbReference type="Proteomes" id="UP000590412"/>
    </source>
</evidence>
<organism evidence="7 8">
    <name type="scientific">Candida parapsilosis</name>
    <name type="common">Yeast</name>
    <dbReference type="NCBI Taxonomy" id="5480"/>
    <lineage>
        <taxon>Eukaryota</taxon>
        <taxon>Fungi</taxon>
        <taxon>Dikarya</taxon>
        <taxon>Ascomycota</taxon>
        <taxon>Saccharomycotina</taxon>
        <taxon>Pichiomycetes</taxon>
        <taxon>Debaryomycetaceae</taxon>
        <taxon>Candida/Lodderomyces clade</taxon>
        <taxon>Candida</taxon>
    </lineage>
</organism>
<dbReference type="Proteomes" id="UP000590412">
    <property type="component" value="Unassembled WGS sequence"/>
</dbReference>
<dbReference type="CDD" id="cd01658">
    <property type="entry name" value="Ribosomal_L30"/>
    <property type="match status" value="1"/>
</dbReference>
<keyword evidence="3 5" id="KW-0687">Ribonucleoprotein</keyword>
<dbReference type="AlphaFoldDB" id="A0A8X7NQE1"/>
<evidence type="ECO:0000256" key="4">
    <source>
        <dbReference type="ARBA" id="ARBA00035281"/>
    </source>
</evidence>
<dbReference type="GO" id="GO:0005739">
    <property type="term" value="C:mitochondrion"/>
    <property type="evidence" value="ECO:0007669"/>
    <property type="project" value="TreeGrafter"/>
</dbReference>
<dbReference type="InterPro" id="IPR016082">
    <property type="entry name" value="Ribosomal_uL30_ferredoxin-like"/>
</dbReference>
<accession>A0A8X7NQE1</accession>
<dbReference type="EMBL" id="JABWAB010000003">
    <property type="protein sequence ID" value="KAF6057655.1"/>
    <property type="molecule type" value="Genomic_DNA"/>
</dbReference>
<name>A0A8X7NQE1_CANPA</name>
<sequence>MSSTRQLYYKVTQIRSSIGMPPTTRHTLEALGLKRRNQTVYAKCDVSSAHSLAKVKELVKIEVTNEKKTREELNRERKWKSGYEVIPQGTRKVYE</sequence>
<dbReference type="GO" id="GO:0006412">
    <property type="term" value="P:translation"/>
    <property type="evidence" value="ECO:0007669"/>
    <property type="project" value="InterPro"/>
</dbReference>
<gene>
    <name evidence="7" type="ORF">FOB60_002210</name>
</gene>
<dbReference type="PROSITE" id="PS00634">
    <property type="entry name" value="RIBOSOMAL_L30"/>
    <property type="match status" value="1"/>
</dbReference>
<dbReference type="OrthoDB" id="509901at2759"/>
<dbReference type="SUPFAM" id="SSF55129">
    <property type="entry name" value="Ribosomal protein L30p/L7e"/>
    <property type="match status" value="1"/>
</dbReference>
<proteinExistence type="inferred from homology"/>
<evidence type="ECO:0000259" key="6">
    <source>
        <dbReference type="Pfam" id="PF00327"/>
    </source>
</evidence>
<dbReference type="InterPro" id="IPR005996">
    <property type="entry name" value="Ribosomal_uL30_bac-type"/>
</dbReference>